<dbReference type="PANTHER" id="PTHR39203:SF1">
    <property type="entry name" value="CYTOPLASMIC PROTEIN"/>
    <property type="match status" value="1"/>
</dbReference>
<dbReference type="CDD" id="cd06553">
    <property type="entry name" value="ASCH_Ef3133_like"/>
    <property type="match status" value="1"/>
</dbReference>
<proteinExistence type="predicted"/>
<dbReference type="InterPro" id="IPR015947">
    <property type="entry name" value="PUA-like_sf"/>
</dbReference>
<comment type="caution">
    <text evidence="2">The sequence shown here is derived from an EMBL/GenBank/DDBJ whole genome shotgun (WGS) entry which is preliminary data.</text>
</comment>
<dbReference type="Proteomes" id="UP000766570">
    <property type="component" value="Unassembled WGS sequence"/>
</dbReference>
<evidence type="ECO:0000313" key="3">
    <source>
        <dbReference type="Proteomes" id="UP000766570"/>
    </source>
</evidence>
<protein>
    <submittedName>
        <fullName evidence="2">Uncharacterized protein YhfF</fullName>
    </submittedName>
</protein>
<feature type="domain" description="ASCH" evidence="1">
    <location>
        <begin position="12"/>
        <end position="138"/>
    </location>
</feature>
<organism evidence="2 3">
    <name type="scientific">Paeniglutamicibacter psychrophenolicus</name>
    <dbReference type="NCBI Taxonomy" id="257454"/>
    <lineage>
        <taxon>Bacteria</taxon>
        <taxon>Bacillati</taxon>
        <taxon>Actinomycetota</taxon>
        <taxon>Actinomycetes</taxon>
        <taxon>Micrococcales</taxon>
        <taxon>Micrococcaceae</taxon>
        <taxon>Paeniglutamicibacter</taxon>
    </lineage>
</organism>
<sequence length="158" mass="17569">MTDYSALPVCEFAFPGPLRDQLVAAVLDGSKTSTTATLIEYEIEQEDLPVAGLREVVIDSAGKPVAVIEMTEVRQVRLAEVDLQHAIDEGEGFTTIAQWRAGHEDFWHSQEMRDAMGDPHFSVDDDTVLVLQRFKIVARLPKRPIVHTRPSRSRSGVA</sequence>
<dbReference type="EMBL" id="JAGIOE010000001">
    <property type="protein sequence ID" value="MBP2374945.1"/>
    <property type="molecule type" value="Genomic_DNA"/>
</dbReference>
<dbReference type="Gene3D" id="3.10.400.10">
    <property type="entry name" value="Sulfate adenylyltransferase"/>
    <property type="match status" value="1"/>
</dbReference>
<dbReference type="InterPro" id="IPR007374">
    <property type="entry name" value="ASCH_domain"/>
</dbReference>
<evidence type="ECO:0000259" key="1">
    <source>
        <dbReference type="SMART" id="SM01022"/>
    </source>
</evidence>
<keyword evidence="3" id="KW-1185">Reference proteome</keyword>
<reference evidence="2 3" key="1">
    <citation type="submission" date="2021-03" db="EMBL/GenBank/DDBJ databases">
        <title>Sequencing the genomes of 1000 actinobacteria strains.</title>
        <authorList>
            <person name="Klenk H.-P."/>
        </authorList>
    </citation>
    <scope>NUCLEOTIDE SEQUENCE [LARGE SCALE GENOMIC DNA]</scope>
    <source>
        <strain evidence="2 3">DSM 15454</strain>
    </source>
</reference>
<dbReference type="Pfam" id="PF04266">
    <property type="entry name" value="ASCH"/>
    <property type="match status" value="1"/>
</dbReference>
<dbReference type="RefSeq" id="WP_209908130.1">
    <property type="nucleotide sequence ID" value="NZ_BAAAMI010000008.1"/>
</dbReference>
<accession>A0ABS4WFF6</accession>
<dbReference type="PANTHER" id="PTHR39203">
    <property type="entry name" value="CYTOPLASMIC PROTEIN-RELATED"/>
    <property type="match status" value="1"/>
</dbReference>
<gene>
    <name evidence="2" type="ORF">JOF46_002857</name>
</gene>
<dbReference type="PIRSF" id="PIRSF021320">
    <property type="entry name" value="DUF984"/>
    <property type="match status" value="1"/>
</dbReference>
<dbReference type="SMART" id="SM01022">
    <property type="entry name" value="ASCH"/>
    <property type="match status" value="1"/>
</dbReference>
<name>A0ABS4WFF6_9MICC</name>
<dbReference type="InterPro" id="IPR009326">
    <property type="entry name" value="DUF984"/>
</dbReference>
<evidence type="ECO:0000313" key="2">
    <source>
        <dbReference type="EMBL" id="MBP2374945.1"/>
    </source>
</evidence>
<dbReference type="SUPFAM" id="SSF88697">
    <property type="entry name" value="PUA domain-like"/>
    <property type="match status" value="1"/>
</dbReference>